<dbReference type="InterPro" id="IPR001138">
    <property type="entry name" value="Zn2Cys6_DnaBD"/>
</dbReference>
<dbReference type="SMART" id="SM00066">
    <property type="entry name" value="GAL4"/>
    <property type="match status" value="1"/>
</dbReference>
<reference evidence="3" key="1">
    <citation type="submission" date="2021-03" db="EMBL/GenBank/DDBJ databases">
        <authorList>
            <person name="Tagirdzhanova G."/>
        </authorList>
    </citation>
    <scope>NUCLEOTIDE SEQUENCE</scope>
</reference>
<dbReference type="AlphaFoldDB" id="A0A8H3PJ37"/>
<accession>A0A8H3PJ37</accession>
<dbReference type="Proteomes" id="UP000664203">
    <property type="component" value="Unassembled WGS sequence"/>
</dbReference>
<proteinExistence type="predicted"/>
<evidence type="ECO:0000259" key="2">
    <source>
        <dbReference type="PROSITE" id="PS50048"/>
    </source>
</evidence>
<dbReference type="Pfam" id="PF11951">
    <property type="entry name" value="Fungal_trans_2"/>
    <property type="match status" value="1"/>
</dbReference>
<dbReference type="Pfam" id="PF00172">
    <property type="entry name" value="Zn_clus"/>
    <property type="match status" value="1"/>
</dbReference>
<dbReference type="PROSITE" id="PS50048">
    <property type="entry name" value="ZN2_CY6_FUNGAL_2"/>
    <property type="match status" value="1"/>
</dbReference>
<comment type="caution">
    <text evidence="3">The sequence shown here is derived from an EMBL/GenBank/DDBJ whole genome shotgun (WGS) entry which is preliminary data.</text>
</comment>
<dbReference type="CDD" id="cd12148">
    <property type="entry name" value="fungal_TF_MHR"/>
    <property type="match status" value="1"/>
</dbReference>
<dbReference type="OrthoDB" id="2991872at2759"/>
<dbReference type="PANTHER" id="PTHR38791">
    <property type="entry name" value="ZN(II)2CYS6 TRANSCRIPTION FACTOR (EUROFUNG)-RELATED-RELATED"/>
    <property type="match status" value="1"/>
</dbReference>
<dbReference type="GO" id="GO:0008270">
    <property type="term" value="F:zinc ion binding"/>
    <property type="evidence" value="ECO:0007669"/>
    <property type="project" value="InterPro"/>
</dbReference>
<sequence length="520" mass="58098">MVYCGRPSKGCAPCRAKRTKCDQARPTCGQCQRARRECPGYRDEQDLFRNETSKVMTKAQAGTGWEDSKPLSTTPLLNLVQDGLVPTPATDFSVAPAKMEEHTMIATRGLSVPLEDEATYYFFHNFVSEDPTCLTAYSHVLPTLYRQESSFSALPKIIGAIGLAGLSNMKHAPELMVAAGQNYARVLRAITASIQDSKEASTDQTLIAVILLGLFETITCSSPESMRSWANHVNGATAIARLRGVDQLRTKIGRNIFTSLRVQILVDCLQRRLIVPPDFIDWTEIAAETECKEMLPEQQLFPIVGRLCALRATAERYRNNSIGVVTLANIIDSDLEDWKNNLPPAFSYSIIQSANTEQVFSDTYHVYRSTWNVAVWNLYRCARILTQQIITAWLSRNSMPNPALHESQQYRSAILLANLAYDICASVPFILGASHSSIYSSRLPRAASGTVLLWPLYLVATMDQQLGGMRAWIITRLELIGRMMGIKQAESLANVLRTKREITAWDKFETARADEVVDDW</sequence>
<dbReference type="InterPro" id="IPR053175">
    <property type="entry name" value="DHMBA_Reg_Transcription_Factor"/>
</dbReference>
<dbReference type="InterPro" id="IPR036864">
    <property type="entry name" value="Zn2-C6_fun-type_DNA-bd_sf"/>
</dbReference>
<name>A0A8H3PJ37_9LECA</name>
<evidence type="ECO:0000313" key="3">
    <source>
        <dbReference type="EMBL" id="CAF9942077.1"/>
    </source>
</evidence>
<evidence type="ECO:0000313" key="4">
    <source>
        <dbReference type="Proteomes" id="UP000664203"/>
    </source>
</evidence>
<keyword evidence="1" id="KW-0539">Nucleus</keyword>
<feature type="domain" description="Zn(2)-C6 fungal-type" evidence="2">
    <location>
        <begin position="10"/>
        <end position="38"/>
    </location>
</feature>
<protein>
    <recommendedName>
        <fullName evidence="2">Zn(2)-C6 fungal-type domain-containing protein</fullName>
    </recommendedName>
</protein>
<evidence type="ECO:0000256" key="1">
    <source>
        <dbReference type="ARBA" id="ARBA00023242"/>
    </source>
</evidence>
<keyword evidence="4" id="KW-1185">Reference proteome</keyword>
<gene>
    <name evidence="3" type="ORF">ALECFALPRED_009474</name>
</gene>
<dbReference type="CDD" id="cd00067">
    <property type="entry name" value="GAL4"/>
    <property type="match status" value="1"/>
</dbReference>
<dbReference type="PROSITE" id="PS00463">
    <property type="entry name" value="ZN2_CY6_FUNGAL_1"/>
    <property type="match status" value="1"/>
</dbReference>
<dbReference type="Gene3D" id="4.10.240.10">
    <property type="entry name" value="Zn(2)-C6 fungal-type DNA-binding domain"/>
    <property type="match status" value="1"/>
</dbReference>
<dbReference type="EMBL" id="CAJPDR010000716">
    <property type="protein sequence ID" value="CAF9942077.1"/>
    <property type="molecule type" value="Genomic_DNA"/>
</dbReference>
<dbReference type="PANTHER" id="PTHR38791:SF5">
    <property type="entry name" value="TRANSCRIPTION FACTOR DBAG-RELATED"/>
    <property type="match status" value="1"/>
</dbReference>
<dbReference type="GO" id="GO:0000981">
    <property type="term" value="F:DNA-binding transcription factor activity, RNA polymerase II-specific"/>
    <property type="evidence" value="ECO:0007669"/>
    <property type="project" value="InterPro"/>
</dbReference>
<organism evidence="3 4">
    <name type="scientific">Alectoria fallacina</name>
    <dbReference type="NCBI Taxonomy" id="1903189"/>
    <lineage>
        <taxon>Eukaryota</taxon>
        <taxon>Fungi</taxon>
        <taxon>Dikarya</taxon>
        <taxon>Ascomycota</taxon>
        <taxon>Pezizomycotina</taxon>
        <taxon>Lecanoromycetes</taxon>
        <taxon>OSLEUM clade</taxon>
        <taxon>Lecanoromycetidae</taxon>
        <taxon>Lecanorales</taxon>
        <taxon>Lecanorineae</taxon>
        <taxon>Parmeliaceae</taxon>
        <taxon>Alectoria</taxon>
    </lineage>
</organism>
<dbReference type="SUPFAM" id="SSF57701">
    <property type="entry name" value="Zn2/Cys6 DNA-binding domain"/>
    <property type="match status" value="1"/>
</dbReference>
<dbReference type="InterPro" id="IPR021858">
    <property type="entry name" value="Fun_TF"/>
</dbReference>